<dbReference type="Pfam" id="PF15299">
    <property type="entry name" value="ALS2CR8"/>
    <property type="match status" value="1"/>
</dbReference>
<feature type="compositionally biased region" description="Basic and acidic residues" evidence="1">
    <location>
        <begin position="1"/>
        <end position="10"/>
    </location>
</feature>
<evidence type="ECO:0000313" key="2">
    <source>
        <dbReference type="EMBL" id="CAB3263189.1"/>
    </source>
</evidence>
<organism evidence="2">
    <name type="scientific">Phallusia mammillata</name>
    <dbReference type="NCBI Taxonomy" id="59560"/>
    <lineage>
        <taxon>Eukaryota</taxon>
        <taxon>Metazoa</taxon>
        <taxon>Chordata</taxon>
        <taxon>Tunicata</taxon>
        <taxon>Ascidiacea</taxon>
        <taxon>Phlebobranchia</taxon>
        <taxon>Ascidiidae</taxon>
        <taxon>Phallusia</taxon>
    </lineage>
</organism>
<proteinExistence type="evidence at transcript level"/>
<dbReference type="EMBL" id="LR787327">
    <property type="protein sequence ID" value="CAB3263189.1"/>
    <property type="molecule type" value="mRNA"/>
</dbReference>
<reference evidence="2" key="1">
    <citation type="submission" date="2020-04" db="EMBL/GenBank/DDBJ databases">
        <authorList>
            <person name="Neveu A P."/>
        </authorList>
    </citation>
    <scope>NUCLEOTIDE SEQUENCE</scope>
    <source>
        <tissue evidence="2">Whole embryo</tissue>
    </source>
</reference>
<accession>A0A6F9DJ71</accession>
<dbReference type="GO" id="GO:0003700">
    <property type="term" value="F:DNA-binding transcription factor activity"/>
    <property type="evidence" value="ECO:0007669"/>
    <property type="project" value="InterPro"/>
</dbReference>
<dbReference type="AlphaFoldDB" id="A0A6F9DJ71"/>
<feature type="compositionally biased region" description="Basic and acidic residues" evidence="1">
    <location>
        <begin position="18"/>
        <end position="34"/>
    </location>
</feature>
<protein>
    <submittedName>
        <fullName evidence="2">Uncharacterized protein LOC104265996</fullName>
    </submittedName>
</protein>
<feature type="region of interest" description="Disordered" evidence="1">
    <location>
        <begin position="1"/>
        <end position="34"/>
    </location>
</feature>
<sequence length="359" mass="41459">MSKERKRSFEETGASDEPEIKVQKKERSTTIEQNDMRNEPNKILCLIDVDSGIKSSIDKEVNELQNPLKEIAYSYEEVLDIIEEYEVSTVTKFLQVLDKKYDTSKSLLHWDLTTGIPYVIAGYSRWYCHQSKRRDNTAKMDLSLSSKKEMISKNASENSALKRKYKRVQSSKKCDCQASIVVSHVIQFSQHQLSENGITRRQRSRLNKKILSAFRSQDNSLIQDQLYLIKFPAIEEHTGHVVGREAGLFQPIDRKLILKISQLVDSGIHEIKKLKGCLEDFVVNELFCDLEPPSKSNRRFYPTEDNLRSHRKRALARQKKSHTDSSYLNLLNVEENKSSEQNNGIFVLVDVDDQRLLGT</sequence>
<evidence type="ECO:0000256" key="1">
    <source>
        <dbReference type="SAM" id="MobiDB-lite"/>
    </source>
</evidence>
<gene>
    <name evidence="2" type="primary">LOC104265996-007</name>
</gene>
<name>A0A6F9DJ71_9ASCI</name>
<dbReference type="InterPro" id="IPR029309">
    <property type="entry name" value="CaRF"/>
</dbReference>
<dbReference type="PANTHER" id="PTHR47456">
    <property type="entry name" value="PHD-TYPE DOMAIN-CONTAINING PROTEIN"/>
    <property type="match status" value="1"/>
</dbReference>
<dbReference type="PANTHER" id="PTHR47456:SF1">
    <property type="entry name" value="PHD-TYPE DOMAIN-CONTAINING PROTEIN"/>
    <property type="match status" value="1"/>
</dbReference>